<dbReference type="GO" id="GO:0006564">
    <property type="term" value="P:L-serine biosynthetic process"/>
    <property type="evidence" value="ECO:0007669"/>
    <property type="project" value="UniProtKB-KW"/>
</dbReference>
<evidence type="ECO:0000313" key="18">
    <source>
        <dbReference type="Proteomes" id="UP000032611"/>
    </source>
</evidence>
<dbReference type="SUPFAM" id="SSF53383">
    <property type="entry name" value="PLP-dependent transferases"/>
    <property type="match status" value="1"/>
</dbReference>
<accession>A0A0D5LTA2</accession>
<dbReference type="NCBIfam" id="TIGR01365">
    <property type="entry name" value="serC_2"/>
    <property type="match status" value="1"/>
</dbReference>
<comment type="similarity">
    <text evidence="3">Belongs to the class-V pyridoxal-phosphate-dependent aminotransferase family. SerC subfamily.</text>
</comment>
<dbReference type="Pfam" id="PF00266">
    <property type="entry name" value="Aminotran_5"/>
    <property type="match status" value="1"/>
</dbReference>
<sequence length="389" mass="42132">MTDMTKPDVRPENPRFSSGPCAKRPGWTPEALNDAALGRSHRAKIGKAKLKEAIDLTREILGVPDDYRIGIVPASDTGAVEMALWSLLGARGVDMLAWESFGSGWVTDVIKQLKLKDARKLEAPYGQLPDLTEVNFDNDVVFTWNGTTSGVRVPNADFIPADRAGLTICDATSAVFAQKVDFEKLDVVTFSWQKVLGGEGGHGILILSPRAVERLETYTPAWPLPKIFRMTKGGKLIEGIFVGETINTPSMLCVEDYLDALKWAKTVGGLDGLVARADANAKVIFDFVENNDWIENLADVAETRSNTSVCLKIVDPAVQALDDAGQAAFAKAIVSALDKEGVAYDIGAYRDAPSGLRIWAGSTVETADMQALMGWLNWAFQAEKAKLAA</sequence>
<dbReference type="Gene3D" id="3.40.640.10">
    <property type="entry name" value="Type I PLP-dependent aspartate aminotransferase-like (Major domain)"/>
    <property type="match status" value="1"/>
</dbReference>
<protein>
    <recommendedName>
        <fullName evidence="4">phosphoserine transaminase</fullName>
        <ecNumber evidence="4">2.6.1.52</ecNumber>
    </recommendedName>
    <alternativeName>
        <fullName evidence="12">Phosphohydroxythreonine aminotransferase</fullName>
    </alternativeName>
</protein>
<organism evidence="17 18">
    <name type="scientific">Martelella endophytica</name>
    <dbReference type="NCBI Taxonomy" id="1486262"/>
    <lineage>
        <taxon>Bacteria</taxon>
        <taxon>Pseudomonadati</taxon>
        <taxon>Pseudomonadota</taxon>
        <taxon>Alphaproteobacteria</taxon>
        <taxon>Hyphomicrobiales</taxon>
        <taxon>Aurantimonadaceae</taxon>
        <taxon>Martelella</taxon>
    </lineage>
</organism>
<proteinExistence type="inferred from homology"/>
<keyword evidence="5" id="KW-0963">Cytoplasm</keyword>
<dbReference type="EC" id="2.6.1.52" evidence="4"/>
<evidence type="ECO:0000259" key="16">
    <source>
        <dbReference type="Pfam" id="PF00266"/>
    </source>
</evidence>
<name>A0A0D5LTA2_MAREN</name>
<dbReference type="KEGG" id="mey:TM49_18475"/>
<evidence type="ECO:0000256" key="13">
    <source>
        <dbReference type="ARBA" id="ARBA00047630"/>
    </source>
</evidence>
<keyword evidence="6 17" id="KW-0032">Aminotransferase</keyword>
<evidence type="ECO:0000256" key="14">
    <source>
        <dbReference type="ARBA" id="ARBA00049007"/>
    </source>
</evidence>
<keyword evidence="10" id="KW-0664">Pyridoxine biosynthesis</keyword>
<evidence type="ECO:0000313" key="17">
    <source>
        <dbReference type="EMBL" id="AJY47210.1"/>
    </source>
</evidence>
<feature type="region of interest" description="Disordered" evidence="15">
    <location>
        <begin position="1"/>
        <end position="27"/>
    </location>
</feature>
<comment type="catalytic activity">
    <reaction evidence="13">
        <text>4-(phosphooxy)-L-threonine + 2-oxoglutarate = (R)-3-hydroxy-2-oxo-4-phosphooxybutanoate + L-glutamate</text>
        <dbReference type="Rhea" id="RHEA:16573"/>
        <dbReference type="ChEBI" id="CHEBI:16810"/>
        <dbReference type="ChEBI" id="CHEBI:29985"/>
        <dbReference type="ChEBI" id="CHEBI:58452"/>
        <dbReference type="ChEBI" id="CHEBI:58538"/>
        <dbReference type="EC" id="2.6.1.52"/>
    </reaction>
</comment>
<feature type="compositionally biased region" description="Basic and acidic residues" evidence="15">
    <location>
        <begin position="1"/>
        <end position="13"/>
    </location>
</feature>
<dbReference type="GO" id="GO:0019265">
    <property type="term" value="P:glycine biosynthetic process, by transamination of glyoxylate"/>
    <property type="evidence" value="ECO:0007669"/>
    <property type="project" value="TreeGrafter"/>
</dbReference>
<dbReference type="PATRIC" id="fig|1486262.3.peg.3824"/>
<dbReference type="GO" id="GO:0004648">
    <property type="term" value="F:O-phospho-L-serine:2-oxoglutarate aminotransferase activity"/>
    <property type="evidence" value="ECO:0007669"/>
    <property type="project" value="UniProtKB-EC"/>
</dbReference>
<dbReference type="PANTHER" id="PTHR21152:SF40">
    <property type="entry name" value="ALANINE--GLYOXYLATE AMINOTRANSFERASE"/>
    <property type="match status" value="1"/>
</dbReference>
<evidence type="ECO:0000256" key="15">
    <source>
        <dbReference type="SAM" id="MobiDB-lite"/>
    </source>
</evidence>
<dbReference type="PANTHER" id="PTHR21152">
    <property type="entry name" value="AMINOTRANSFERASE CLASS V"/>
    <property type="match status" value="1"/>
</dbReference>
<feature type="domain" description="Aminotransferase class V" evidence="16">
    <location>
        <begin position="140"/>
        <end position="217"/>
    </location>
</feature>
<comment type="catalytic activity">
    <reaction evidence="14">
        <text>O-phospho-L-serine + 2-oxoglutarate = 3-phosphooxypyruvate + L-glutamate</text>
        <dbReference type="Rhea" id="RHEA:14329"/>
        <dbReference type="ChEBI" id="CHEBI:16810"/>
        <dbReference type="ChEBI" id="CHEBI:18110"/>
        <dbReference type="ChEBI" id="CHEBI:29985"/>
        <dbReference type="ChEBI" id="CHEBI:57524"/>
        <dbReference type="EC" id="2.6.1.52"/>
    </reaction>
</comment>
<dbReference type="CDD" id="cd01494">
    <property type="entry name" value="AAT_I"/>
    <property type="match status" value="1"/>
</dbReference>
<keyword evidence="9" id="KW-0663">Pyridoxal phosphate</keyword>
<evidence type="ECO:0000256" key="12">
    <source>
        <dbReference type="ARBA" id="ARBA00031421"/>
    </source>
</evidence>
<reference evidence="17 18" key="1">
    <citation type="journal article" date="2015" name="Genome Announc.">
        <title>Complete genome sequence of Martelella endophytica YC6887, which has antifungal activity associated with a halophyte.</title>
        <authorList>
            <person name="Khan A."/>
            <person name="Khan H."/>
            <person name="Chung E.J."/>
            <person name="Hossain M.T."/>
            <person name="Chung Y.R."/>
        </authorList>
    </citation>
    <scope>NUCLEOTIDE SEQUENCE [LARGE SCALE GENOMIC DNA]</scope>
    <source>
        <strain evidence="17">YC6887</strain>
    </source>
</reference>
<evidence type="ECO:0000256" key="7">
    <source>
        <dbReference type="ARBA" id="ARBA00022605"/>
    </source>
</evidence>
<dbReference type="AlphaFoldDB" id="A0A0D5LTA2"/>
<evidence type="ECO:0000256" key="3">
    <source>
        <dbReference type="ARBA" id="ARBA00006904"/>
    </source>
</evidence>
<dbReference type="RefSeq" id="WP_045683409.1">
    <property type="nucleotide sequence ID" value="NZ_CP010803.1"/>
</dbReference>
<evidence type="ECO:0000256" key="6">
    <source>
        <dbReference type="ARBA" id="ARBA00022576"/>
    </source>
</evidence>
<dbReference type="InterPro" id="IPR022278">
    <property type="entry name" value="Pser_aminoTfrase"/>
</dbReference>
<gene>
    <name evidence="17" type="ORF">TM49_18475</name>
</gene>
<evidence type="ECO:0000256" key="4">
    <source>
        <dbReference type="ARBA" id="ARBA00013030"/>
    </source>
</evidence>
<dbReference type="GO" id="GO:0008453">
    <property type="term" value="F:alanine-glyoxylate transaminase activity"/>
    <property type="evidence" value="ECO:0007669"/>
    <property type="project" value="TreeGrafter"/>
</dbReference>
<dbReference type="Proteomes" id="UP000032611">
    <property type="component" value="Chromosome"/>
</dbReference>
<dbReference type="GO" id="GO:0004760">
    <property type="term" value="F:L-serine-pyruvate transaminase activity"/>
    <property type="evidence" value="ECO:0007669"/>
    <property type="project" value="TreeGrafter"/>
</dbReference>
<dbReference type="STRING" id="1486262.TM49_18475"/>
<comment type="pathway">
    <text evidence="2">Amino-acid biosynthesis; L-serine biosynthesis; L-serine from 3-phospho-D-glycerate: step 2/3.</text>
</comment>
<dbReference type="InterPro" id="IPR015424">
    <property type="entry name" value="PyrdxlP-dep_Trfase"/>
</dbReference>
<dbReference type="InterPro" id="IPR000192">
    <property type="entry name" value="Aminotrans_V_dom"/>
</dbReference>
<dbReference type="NCBIfam" id="NF002841">
    <property type="entry name" value="PRK03080.1-2"/>
    <property type="match status" value="1"/>
</dbReference>
<dbReference type="InterPro" id="IPR015422">
    <property type="entry name" value="PyrdxlP-dep_Trfase_small"/>
</dbReference>
<dbReference type="InterPro" id="IPR015421">
    <property type="entry name" value="PyrdxlP-dep_Trfase_major"/>
</dbReference>
<comment type="cofactor">
    <cofactor evidence="1">
        <name>pyridoxal 5'-phosphate</name>
        <dbReference type="ChEBI" id="CHEBI:597326"/>
    </cofactor>
</comment>
<dbReference type="HOGENOM" id="CLU_040283_0_0_5"/>
<dbReference type="Gene3D" id="3.90.1150.10">
    <property type="entry name" value="Aspartate Aminotransferase, domain 1"/>
    <property type="match status" value="1"/>
</dbReference>
<evidence type="ECO:0000256" key="5">
    <source>
        <dbReference type="ARBA" id="ARBA00022490"/>
    </source>
</evidence>
<evidence type="ECO:0000256" key="2">
    <source>
        <dbReference type="ARBA" id="ARBA00005099"/>
    </source>
</evidence>
<keyword evidence="8 17" id="KW-0808">Transferase</keyword>
<dbReference type="EMBL" id="CP010803">
    <property type="protein sequence ID" value="AJY47210.1"/>
    <property type="molecule type" value="Genomic_DNA"/>
</dbReference>
<keyword evidence="18" id="KW-1185">Reference proteome</keyword>
<dbReference type="UniPathway" id="UPA00135">
    <property type="reaction ID" value="UER00197"/>
</dbReference>
<dbReference type="OrthoDB" id="9772439at2"/>
<keyword evidence="11" id="KW-0718">Serine biosynthesis</keyword>
<evidence type="ECO:0000256" key="11">
    <source>
        <dbReference type="ARBA" id="ARBA00023299"/>
    </source>
</evidence>
<dbReference type="InterPro" id="IPR006271">
    <property type="entry name" value="Pser_aminoTfrase_methanosarc"/>
</dbReference>
<dbReference type="GO" id="GO:0008615">
    <property type="term" value="P:pyridoxine biosynthetic process"/>
    <property type="evidence" value="ECO:0007669"/>
    <property type="project" value="UniProtKB-KW"/>
</dbReference>
<evidence type="ECO:0000256" key="10">
    <source>
        <dbReference type="ARBA" id="ARBA00023096"/>
    </source>
</evidence>
<keyword evidence="7" id="KW-0028">Amino-acid biosynthesis</keyword>
<evidence type="ECO:0000256" key="8">
    <source>
        <dbReference type="ARBA" id="ARBA00022679"/>
    </source>
</evidence>
<evidence type="ECO:0000256" key="1">
    <source>
        <dbReference type="ARBA" id="ARBA00001933"/>
    </source>
</evidence>
<dbReference type="PIRSF" id="PIRSF000525">
    <property type="entry name" value="SerC"/>
    <property type="match status" value="1"/>
</dbReference>
<evidence type="ECO:0000256" key="9">
    <source>
        <dbReference type="ARBA" id="ARBA00022898"/>
    </source>
</evidence>